<evidence type="ECO:0000256" key="1">
    <source>
        <dbReference type="SAM" id="Phobius"/>
    </source>
</evidence>
<sequence>MASRRCWANLFSFLPLTFVFFFLSLSFFFSFAFFLFLGLSGHFVIEFFFFFFSLFLSFLVFFFLPFFLPVLFDGEGVRDELQKRVCFFESLEFLLLLV</sequence>
<evidence type="ECO:0000313" key="3">
    <source>
        <dbReference type="Proteomes" id="UP000240493"/>
    </source>
</evidence>
<keyword evidence="1" id="KW-0812">Transmembrane</keyword>
<dbReference type="Proteomes" id="UP000240493">
    <property type="component" value="Unassembled WGS sequence"/>
</dbReference>
<dbReference type="EMBL" id="KZ679257">
    <property type="protein sequence ID" value="PTB45095.1"/>
    <property type="molecule type" value="Genomic_DNA"/>
</dbReference>
<keyword evidence="1" id="KW-0472">Membrane</keyword>
<feature type="transmembrane region" description="Helical" evidence="1">
    <location>
        <begin position="12"/>
        <end position="36"/>
    </location>
</feature>
<organism evidence="2 3">
    <name type="scientific">Trichoderma asperellum (strain ATCC 204424 / CBS 433.97 / NBRC 101777)</name>
    <dbReference type="NCBI Taxonomy" id="1042311"/>
    <lineage>
        <taxon>Eukaryota</taxon>
        <taxon>Fungi</taxon>
        <taxon>Dikarya</taxon>
        <taxon>Ascomycota</taxon>
        <taxon>Pezizomycotina</taxon>
        <taxon>Sordariomycetes</taxon>
        <taxon>Hypocreomycetidae</taxon>
        <taxon>Hypocreales</taxon>
        <taxon>Hypocreaceae</taxon>
        <taxon>Trichoderma</taxon>
    </lineage>
</organism>
<accession>A0A2T3ZJW2</accession>
<reference evidence="2 3" key="1">
    <citation type="submission" date="2016-07" db="EMBL/GenBank/DDBJ databases">
        <title>Multiple horizontal gene transfer events from other fungi enriched the ability of initially mycotrophic Trichoderma (Ascomycota) to feed on dead plant biomass.</title>
        <authorList>
            <consortium name="DOE Joint Genome Institute"/>
            <person name="Aerts A."/>
            <person name="Atanasova L."/>
            <person name="Chenthamara K."/>
            <person name="Zhang J."/>
            <person name="Grujic M."/>
            <person name="Henrissat B."/>
            <person name="Kuo A."/>
            <person name="Salamov A."/>
            <person name="Lipzen A."/>
            <person name="Labutti K."/>
            <person name="Barry K."/>
            <person name="Miao Y."/>
            <person name="Rahimi M.J."/>
            <person name="Shen Q."/>
            <person name="Grigoriev I.V."/>
            <person name="Kubicek C.P."/>
            <person name="Druzhinina I.S."/>
        </authorList>
    </citation>
    <scope>NUCLEOTIDE SEQUENCE [LARGE SCALE GENOMIC DNA]</scope>
    <source>
        <strain evidence="2 3">CBS 433.97</strain>
    </source>
</reference>
<keyword evidence="3" id="KW-1185">Reference proteome</keyword>
<gene>
    <name evidence="2" type="ORF">M441DRAFT_306243</name>
</gene>
<name>A0A2T3ZJW2_TRIA4</name>
<dbReference type="AlphaFoldDB" id="A0A2T3ZJW2"/>
<proteinExistence type="predicted"/>
<protein>
    <submittedName>
        <fullName evidence="2">Uncharacterized protein</fullName>
    </submittedName>
</protein>
<feature type="transmembrane region" description="Helical" evidence="1">
    <location>
        <begin position="48"/>
        <end position="72"/>
    </location>
</feature>
<keyword evidence="1" id="KW-1133">Transmembrane helix</keyword>
<evidence type="ECO:0000313" key="2">
    <source>
        <dbReference type="EMBL" id="PTB45095.1"/>
    </source>
</evidence>